<accession>A0ABY3ZK11</accession>
<dbReference type="Proteomes" id="UP000831019">
    <property type="component" value="Chromosome"/>
</dbReference>
<protein>
    <submittedName>
        <fullName evidence="1">Uncharacterized protein</fullName>
    </submittedName>
</protein>
<reference evidence="2" key="1">
    <citation type="journal article" date="2022" name="Microorganisms">
        <title>Beyond the ABCs#Discovery of Three New Plasmid Types in Rhodobacterales (RepQ, RepY, RepW).</title>
        <authorList>
            <person name="Freese H.M."/>
            <person name="Ringel V."/>
            <person name="Overmann J."/>
            <person name="Petersen J."/>
        </authorList>
    </citation>
    <scope>NUCLEOTIDE SEQUENCE [LARGE SCALE GENOMIC DNA]</scope>
    <source>
        <strain evidence="2">DSM 109990</strain>
    </source>
</reference>
<gene>
    <name evidence="1" type="ORF">DSM109990_01628</name>
</gene>
<keyword evidence="2" id="KW-1185">Reference proteome</keyword>
<name>A0ABY3ZK11_9RHOB</name>
<dbReference type="EMBL" id="CP085144">
    <property type="protein sequence ID" value="UOA14817.1"/>
    <property type="molecule type" value="Genomic_DNA"/>
</dbReference>
<evidence type="ECO:0000313" key="1">
    <source>
        <dbReference type="EMBL" id="UOA14817.1"/>
    </source>
</evidence>
<evidence type="ECO:0000313" key="2">
    <source>
        <dbReference type="Proteomes" id="UP000831019"/>
    </source>
</evidence>
<sequence>MCLFSDLGCLNPEGRFSALSGRGSKFDKVVTFGREEYVECIKASGRRLRLIGAGAANLARGPQFSLFGGGA</sequence>
<proteinExistence type="predicted"/>
<organism evidence="1 2">
    <name type="scientific">Sulfitobacter dubius</name>
    <dbReference type="NCBI Taxonomy" id="218673"/>
    <lineage>
        <taxon>Bacteria</taxon>
        <taxon>Pseudomonadati</taxon>
        <taxon>Pseudomonadota</taxon>
        <taxon>Alphaproteobacteria</taxon>
        <taxon>Rhodobacterales</taxon>
        <taxon>Roseobacteraceae</taxon>
        <taxon>Sulfitobacter</taxon>
    </lineage>
</organism>